<accession>A0A821WEY2</accession>
<dbReference type="Proteomes" id="UP000663880">
    <property type="component" value="Unassembled WGS sequence"/>
</dbReference>
<dbReference type="PANTHER" id="PTHR23227:SF67">
    <property type="entry name" value="CRANIOFACIAL DEVELOPMENT PROTEIN 2-LIKE"/>
    <property type="match status" value="1"/>
</dbReference>
<protein>
    <recommendedName>
        <fullName evidence="3">Craniofacial development protein 2</fullName>
    </recommendedName>
</protein>
<gene>
    <name evidence="1" type="ORF">PMACD_LOCUS13049</name>
</gene>
<dbReference type="EMBL" id="CAJOBZ010000057">
    <property type="protein sequence ID" value="CAF4921283.1"/>
    <property type="molecule type" value="Genomic_DNA"/>
</dbReference>
<dbReference type="AlphaFoldDB" id="A0A821WEY2"/>
<dbReference type="InterPro" id="IPR036691">
    <property type="entry name" value="Endo/exonu/phosph_ase_sf"/>
</dbReference>
<evidence type="ECO:0000313" key="1">
    <source>
        <dbReference type="EMBL" id="CAF4921283.1"/>
    </source>
</evidence>
<dbReference type="PANTHER" id="PTHR23227">
    <property type="entry name" value="BUCENTAUR RELATED"/>
    <property type="match status" value="1"/>
</dbReference>
<organism evidence="1 2">
    <name type="scientific">Pieris macdunnoughi</name>
    <dbReference type="NCBI Taxonomy" id="345717"/>
    <lineage>
        <taxon>Eukaryota</taxon>
        <taxon>Metazoa</taxon>
        <taxon>Ecdysozoa</taxon>
        <taxon>Arthropoda</taxon>
        <taxon>Hexapoda</taxon>
        <taxon>Insecta</taxon>
        <taxon>Pterygota</taxon>
        <taxon>Neoptera</taxon>
        <taxon>Endopterygota</taxon>
        <taxon>Lepidoptera</taxon>
        <taxon>Glossata</taxon>
        <taxon>Ditrysia</taxon>
        <taxon>Papilionoidea</taxon>
        <taxon>Pieridae</taxon>
        <taxon>Pierinae</taxon>
        <taxon>Pieris</taxon>
    </lineage>
</organism>
<dbReference type="OrthoDB" id="6929816at2759"/>
<sequence length="167" mass="19393">MGDFNGRIGRRRPGEENIIGDFGFGPRSKNGERMLNLALENNLAFMNSFFKKVTAKKWTWISPDGRHKNEIDYIGTNNRKPFQNVSVLNQLNFNTNHRLVRATIKCIEPKKSRNKYNTKTKLMIVKQIPDNEVKNQIEGKYINEVNEILGTLSRNLTRNKLEKKLKS</sequence>
<evidence type="ECO:0008006" key="3">
    <source>
        <dbReference type="Google" id="ProtNLM"/>
    </source>
</evidence>
<dbReference type="Gene3D" id="3.60.10.10">
    <property type="entry name" value="Endonuclease/exonuclease/phosphatase"/>
    <property type="match status" value="1"/>
</dbReference>
<dbReference type="InterPro" id="IPR027124">
    <property type="entry name" value="Swc5/CFDP1/2"/>
</dbReference>
<proteinExistence type="predicted"/>
<evidence type="ECO:0000313" key="2">
    <source>
        <dbReference type="Proteomes" id="UP000663880"/>
    </source>
</evidence>
<name>A0A821WEY2_9NEOP</name>
<reference evidence="1" key="1">
    <citation type="submission" date="2021-02" db="EMBL/GenBank/DDBJ databases">
        <authorList>
            <person name="Steward A R."/>
        </authorList>
    </citation>
    <scope>NUCLEOTIDE SEQUENCE</scope>
</reference>
<comment type="caution">
    <text evidence="1">The sequence shown here is derived from an EMBL/GenBank/DDBJ whole genome shotgun (WGS) entry which is preliminary data.</text>
</comment>
<keyword evidence="2" id="KW-1185">Reference proteome</keyword>